<evidence type="ECO:0000313" key="4">
    <source>
        <dbReference type="Proteomes" id="UP001595075"/>
    </source>
</evidence>
<accession>A0ABR4CU00</accession>
<sequence length="550" mass="63607">MLRGNRRKWITFFAFILVTVLVFQQLGFWEDKFEVQSGFIYQLQDGDRSHPVEHLHAAAKEEFADLLSRQSTTVEDAVVKYRRKYRREPPPGFEAWFEFAKKHASLVVDEYDEMLQSLEPFWKIAPANVVRLMERLDSPEQTRGYMKKCSLMQGKLRDCGAWAGVMTRSWSLELALRSIPDMTFIANYMDEPAVLASESTEEDLTVESVETFEWSTTSHQPVWPQVQGVCAKLGKHELPKAITSSIDFPHLEFVTNVTLEKDLCAHPEFSEIHGYLASPSNSLHVDRSVPVLSRAVPYPYADILFPAPSYSWAEFLYSPWRDRSWKRKINRLYWVGSNTGSYTHDEQWHNHHRQRLVLLGLGITPDSEGAEKNITYLGKAGVDDRWMPYTTTAFNRSLYHVAISRIGSCEKPACEQQIKAFKPPKTREAASEPYQYRYVFDIDGNSLSGRFYRLLASNSAVLKTTIFKEWHDERLVPWLHYIPVSLGLEELPELVRFLATTNEGREIGRRVAQEGKAWHAKGLREIDRGVYFYRLLLELSWLQNPERVPG</sequence>
<dbReference type="InterPro" id="IPR006598">
    <property type="entry name" value="CAP10"/>
</dbReference>
<dbReference type="Pfam" id="PF05686">
    <property type="entry name" value="Glyco_transf_90"/>
    <property type="match status" value="1"/>
</dbReference>
<dbReference type="InterPro" id="IPR051091">
    <property type="entry name" value="O-Glucosyltr/Glycosyltrsf_90"/>
</dbReference>
<dbReference type="EMBL" id="JAZHXI010000003">
    <property type="protein sequence ID" value="KAL2073473.1"/>
    <property type="molecule type" value="Genomic_DNA"/>
</dbReference>
<keyword evidence="1" id="KW-1133">Transmembrane helix</keyword>
<keyword evidence="1" id="KW-0812">Transmembrane</keyword>
<protein>
    <recommendedName>
        <fullName evidence="2">Glycosyl transferase CAP10 domain-containing protein</fullName>
    </recommendedName>
</protein>
<dbReference type="Proteomes" id="UP001595075">
    <property type="component" value="Unassembled WGS sequence"/>
</dbReference>
<keyword evidence="1" id="KW-0472">Membrane</keyword>
<feature type="domain" description="Glycosyl transferase CAP10" evidence="2">
    <location>
        <begin position="247"/>
        <end position="541"/>
    </location>
</feature>
<name>A0ABR4CU00_9HELO</name>
<evidence type="ECO:0000313" key="3">
    <source>
        <dbReference type="EMBL" id="KAL2073473.1"/>
    </source>
</evidence>
<comment type="caution">
    <text evidence="3">The sequence shown here is derived from an EMBL/GenBank/DDBJ whole genome shotgun (WGS) entry which is preliminary data.</text>
</comment>
<dbReference type="PANTHER" id="PTHR12203:SF61">
    <property type="entry name" value="CAPSULE PROTEIN"/>
    <property type="match status" value="1"/>
</dbReference>
<reference evidence="3 4" key="1">
    <citation type="journal article" date="2024" name="Commun. Biol.">
        <title>Comparative genomic analysis of thermophilic fungi reveals convergent evolutionary adaptations and gene losses.</title>
        <authorList>
            <person name="Steindorff A.S."/>
            <person name="Aguilar-Pontes M.V."/>
            <person name="Robinson A.J."/>
            <person name="Andreopoulos B."/>
            <person name="LaButti K."/>
            <person name="Kuo A."/>
            <person name="Mondo S."/>
            <person name="Riley R."/>
            <person name="Otillar R."/>
            <person name="Haridas S."/>
            <person name="Lipzen A."/>
            <person name="Grimwood J."/>
            <person name="Schmutz J."/>
            <person name="Clum A."/>
            <person name="Reid I.D."/>
            <person name="Moisan M.C."/>
            <person name="Butler G."/>
            <person name="Nguyen T.T.M."/>
            <person name="Dewar K."/>
            <person name="Conant G."/>
            <person name="Drula E."/>
            <person name="Henrissat B."/>
            <person name="Hansel C."/>
            <person name="Singer S."/>
            <person name="Hutchinson M.I."/>
            <person name="de Vries R.P."/>
            <person name="Natvig D.O."/>
            <person name="Powell A.J."/>
            <person name="Tsang A."/>
            <person name="Grigoriev I.V."/>
        </authorList>
    </citation>
    <scope>NUCLEOTIDE SEQUENCE [LARGE SCALE GENOMIC DNA]</scope>
    <source>
        <strain evidence="3 4">CBS 494.80</strain>
    </source>
</reference>
<feature type="transmembrane region" description="Helical" evidence="1">
    <location>
        <begin position="9"/>
        <end position="29"/>
    </location>
</feature>
<organism evidence="3 4">
    <name type="scientific">Oculimacula yallundae</name>
    <dbReference type="NCBI Taxonomy" id="86028"/>
    <lineage>
        <taxon>Eukaryota</taxon>
        <taxon>Fungi</taxon>
        <taxon>Dikarya</taxon>
        <taxon>Ascomycota</taxon>
        <taxon>Pezizomycotina</taxon>
        <taxon>Leotiomycetes</taxon>
        <taxon>Helotiales</taxon>
        <taxon>Ploettnerulaceae</taxon>
        <taxon>Oculimacula</taxon>
    </lineage>
</organism>
<gene>
    <name evidence="3" type="ORF">VTL71DRAFT_10799</name>
</gene>
<dbReference type="SMART" id="SM00672">
    <property type="entry name" value="CAP10"/>
    <property type="match status" value="1"/>
</dbReference>
<keyword evidence="4" id="KW-1185">Reference proteome</keyword>
<dbReference type="PANTHER" id="PTHR12203">
    <property type="entry name" value="KDEL LYS-ASP-GLU-LEU CONTAINING - RELATED"/>
    <property type="match status" value="1"/>
</dbReference>
<evidence type="ECO:0000256" key="1">
    <source>
        <dbReference type="SAM" id="Phobius"/>
    </source>
</evidence>
<proteinExistence type="predicted"/>
<evidence type="ECO:0000259" key="2">
    <source>
        <dbReference type="SMART" id="SM00672"/>
    </source>
</evidence>